<evidence type="ECO:0000313" key="1">
    <source>
        <dbReference type="EMBL" id="OWZ06194.1"/>
    </source>
</evidence>
<reference evidence="2" key="1">
    <citation type="submission" date="2017-03" db="EMBL/GenBank/DDBJ databases">
        <title>Phytopthora megakarya and P. palmivora, two closely related causual agents of cacao black pod achieved similar genome size and gene model numbers by different mechanisms.</title>
        <authorList>
            <person name="Ali S."/>
            <person name="Shao J."/>
            <person name="Larry D.J."/>
            <person name="Kronmiller B."/>
            <person name="Shen D."/>
            <person name="Strem M.D."/>
            <person name="Melnick R.L."/>
            <person name="Guiltinan M.J."/>
            <person name="Tyler B.M."/>
            <person name="Meinhardt L.W."/>
            <person name="Bailey B.A."/>
        </authorList>
    </citation>
    <scope>NUCLEOTIDE SEQUENCE [LARGE SCALE GENOMIC DNA]</scope>
    <source>
        <strain evidence="2">zdho120</strain>
    </source>
</reference>
<name>A0A225VM61_9STRA</name>
<evidence type="ECO:0000313" key="2">
    <source>
        <dbReference type="Proteomes" id="UP000198211"/>
    </source>
</evidence>
<keyword evidence="2" id="KW-1185">Reference proteome</keyword>
<dbReference type="EMBL" id="NBNE01004066">
    <property type="protein sequence ID" value="OWZ06194.1"/>
    <property type="molecule type" value="Genomic_DNA"/>
</dbReference>
<proteinExistence type="predicted"/>
<sequence length="160" mass="18290">MLGSHFPNVKVILYHFHPKKYIRSMMAETEYGGGTSFNMDPVEDVTDIMRAQLLWMIIRSISSRCIFCWIPLSYASKSSSQLESPFTHVFNKQLGPANGAMGTVWALRRATPRESHERQVMIHYVTVGFMGHIKVILKPEMTLDKCRGTLMFLQASSEME</sequence>
<accession>A0A225VM61</accession>
<dbReference type="AlphaFoldDB" id="A0A225VM61"/>
<protein>
    <submittedName>
        <fullName evidence="1">Uncharacterized protein</fullName>
    </submittedName>
</protein>
<comment type="caution">
    <text evidence="1">The sequence shown here is derived from an EMBL/GenBank/DDBJ whole genome shotgun (WGS) entry which is preliminary data.</text>
</comment>
<gene>
    <name evidence="1" type="ORF">PHMEG_00021586</name>
</gene>
<dbReference type="Proteomes" id="UP000198211">
    <property type="component" value="Unassembled WGS sequence"/>
</dbReference>
<organism evidence="1 2">
    <name type="scientific">Phytophthora megakarya</name>
    <dbReference type="NCBI Taxonomy" id="4795"/>
    <lineage>
        <taxon>Eukaryota</taxon>
        <taxon>Sar</taxon>
        <taxon>Stramenopiles</taxon>
        <taxon>Oomycota</taxon>
        <taxon>Peronosporomycetes</taxon>
        <taxon>Peronosporales</taxon>
        <taxon>Peronosporaceae</taxon>
        <taxon>Phytophthora</taxon>
    </lineage>
</organism>